<dbReference type="Gene3D" id="2.40.50.140">
    <property type="entry name" value="Nucleic acid-binding proteins"/>
    <property type="match status" value="1"/>
</dbReference>
<dbReference type="Pfam" id="PF05958">
    <property type="entry name" value="tRNA_U5-meth_tr"/>
    <property type="match status" value="2"/>
</dbReference>
<dbReference type="STRING" id="1549855.AY555_08550"/>
<evidence type="ECO:0000313" key="8">
    <source>
        <dbReference type="Proteomes" id="UP000076066"/>
    </source>
</evidence>
<keyword evidence="1" id="KW-0479">Metal-binding</keyword>
<evidence type="ECO:0000313" key="7">
    <source>
        <dbReference type="EMBL" id="AMW35214.1"/>
    </source>
</evidence>
<proteinExistence type="inferred from homology"/>
<sequence>MPAIRKQSPVSSELLPEFLVKHLGRHGDGVAHYNGKNIFIDGALPDERVLARVEGERGYIHSILDPSPERIQPPCPVASSCGGCCLQHASETAERTWKQDLVAEALAKSGITKSVVDPVISVPYGTRRRTTLSWKKAKSHFVMGYNARRTHHIVTTHTCMLLTKAISEASAVLREAIKDLVPSGKGSVSICDSDSGIDVVLDWVGRPDLQALEVLAALVHKHDWARLSLRIGTVIEPVAVQREPIVYMGEHPVRLPPGAFLQPSREGQEVLIDLVLKELKALSGPLLDLFCGLGTFSLPLAASLCRPVTAIDSDQKSVEYLAATGMVKALVRDLFRNPLLPSELENYEAIVLDPPRAGGAAQVLQIAQCAPKKGPKKIVMVSCNPFTCARDARTLTDAGFVIEKITPVNQFHRSMHVELVAVFSRV</sequence>
<keyword evidence="1" id="KW-0408">Iron</keyword>
<keyword evidence="2 6" id="KW-0489">Methyltransferase</keyword>
<dbReference type="Gene3D" id="3.40.50.150">
    <property type="entry name" value="Vaccinia Virus protein VP39"/>
    <property type="match status" value="1"/>
</dbReference>
<dbReference type="EMBL" id="CP014525">
    <property type="protein sequence ID" value="AMW35214.1"/>
    <property type="molecule type" value="Genomic_DNA"/>
</dbReference>
<name>A0A143DER2_9PROT</name>
<keyword evidence="5" id="KW-0411">Iron-sulfur</keyword>
<accession>A0A143DER2</accession>
<keyword evidence="8" id="KW-1185">Reference proteome</keyword>
<evidence type="ECO:0008006" key="9">
    <source>
        <dbReference type="Google" id="ProtNLM"/>
    </source>
</evidence>
<dbReference type="GO" id="GO:0051539">
    <property type="term" value="F:4 iron, 4 sulfur cluster binding"/>
    <property type="evidence" value="ECO:0007669"/>
    <property type="project" value="UniProtKB-KW"/>
</dbReference>
<dbReference type="GO" id="GO:0070475">
    <property type="term" value="P:rRNA base methylation"/>
    <property type="evidence" value="ECO:0007669"/>
    <property type="project" value="TreeGrafter"/>
</dbReference>
<feature type="binding site" evidence="6">
    <location>
        <position position="290"/>
    </location>
    <ligand>
        <name>S-adenosyl-L-methionine</name>
        <dbReference type="ChEBI" id="CHEBI:59789"/>
    </ligand>
</feature>
<dbReference type="Gene3D" id="2.40.50.1070">
    <property type="match status" value="1"/>
</dbReference>
<dbReference type="InterPro" id="IPR012340">
    <property type="entry name" value="NA-bd_OB-fold"/>
</dbReference>
<dbReference type="PANTHER" id="PTHR11061">
    <property type="entry name" value="RNA M5U METHYLTRANSFERASE"/>
    <property type="match status" value="1"/>
</dbReference>
<dbReference type="InterPro" id="IPR029063">
    <property type="entry name" value="SAM-dependent_MTases_sf"/>
</dbReference>
<feature type="binding site" evidence="6">
    <location>
        <position position="262"/>
    </location>
    <ligand>
        <name>S-adenosyl-L-methionine</name>
        <dbReference type="ChEBI" id="CHEBI:59789"/>
    </ligand>
</feature>
<evidence type="ECO:0000256" key="5">
    <source>
        <dbReference type="ARBA" id="ARBA00023014"/>
    </source>
</evidence>
<dbReference type="SUPFAM" id="SSF53335">
    <property type="entry name" value="S-adenosyl-L-methionine-dependent methyltransferases"/>
    <property type="match status" value="1"/>
</dbReference>
<dbReference type="GO" id="GO:0070041">
    <property type="term" value="F:rRNA (uridine-C5-)-methyltransferase activity"/>
    <property type="evidence" value="ECO:0007669"/>
    <property type="project" value="TreeGrafter"/>
</dbReference>
<dbReference type="Proteomes" id="UP000076066">
    <property type="component" value="Chromosome"/>
</dbReference>
<evidence type="ECO:0000256" key="3">
    <source>
        <dbReference type="ARBA" id="ARBA00022679"/>
    </source>
</evidence>
<gene>
    <name evidence="7" type="ORF">AY555_08550</name>
</gene>
<comment type="similarity">
    <text evidence="6">Belongs to the class I-like SAM-binding methyltransferase superfamily. RNA M5U methyltransferase family.</text>
</comment>
<feature type="active site" description="Nucleophile" evidence="6">
    <location>
        <position position="383"/>
    </location>
</feature>
<reference evidence="7 8" key="1">
    <citation type="submission" date="2016-02" db="EMBL/GenBank/DDBJ databases">
        <title>Complete Genome of H5569, the type strain of the newly described species Haematospirillium jordaniae.</title>
        <authorList>
            <person name="Nicholson A.C."/>
            <person name="Humrighouse B.W."/>
            <person name="Loparov V."/>
            <person name="McQuiston J.R."/>
        </authorList>
    </citation>
    <scope>NUCLEOTIDE SEQUENCE [LARGE SCALE GENOMIC DNA]</scope>
    <source>
        <strain evidence="7 8">H5569</strain>
    </source>
</reference>
<dbReference type="PANTHER" id="PTHR11061:SF49">
    <property type="entry name" value="23S RRNA (URACIL(1939)-C(5))-METHYLTRANSFERASE RLMD"/>
    <property type="match status" value="1"/>
</dbReference>
<dbReference type="CDD" id="cd02440">
    <property type="entry name" value="AdoMet_MTases"/>
    <property type="match status" value="1"/>
</dbReference>
<dbReference type="InterPro" id="IPR010280">
    <property type="entry name" value="U5_MeTrfase_fam"/>
</dbReference>
<evidence type="ECO:0000256" key="1">
    <source>
        <dbReference type="ARBA" id="ARBA00022485"/>
    </source>
</evidence>
<evidence type="ECO:0000256" key="6">
    <source>
        <dbReference type="PROSITE-ProRule" id="PRU01024"/>
    </source>
</evidence>
<evidence type="ECO:0000256" key="4">
    <source>
        <dbReference type="ARBA" id="ARBA00022691"/>
    </source>
</evidence>
<protein>
    <recommendedName>
        <fullName evidence="9">TRAM domain-containing protein</fullName>
    </recommendedName>
</protein>
<dbReference type="PROSITE" id="PS51687">
    <property type="entry name" value="SAM_MT_RNA_M5U"/>
    <property type="match status" value="1"/>
</dbReference>
<evidence type="ECO:0000256" key="2">
    <source>
        <dbReference type="ARBA" id="ARBA00022603"/>
    </source>
</evidence>
<keyword evidence="1" id="KW-0004">4Fe-4S</keyword>
<dbReference type="AlphaFoldDB" id="A0A143DER2"/>
<keyword evidence="4 6" id="KW-0949">S-adenosyl-L-methionine</keyword>
<dbReference type="SUPFAM" id="SSF50249">
    <property type="entry name" value="Nucleic acid-binding proteins"/>
    <property type="match status" value="1"/>
</dbReference>
<dbReference type="OrthoDB" id="9804590at2"/>
<organism evidence="7 8">
    <name type="scientific">Haematospirillum jordaniae</name>
    <dbReference type="NCBI Taxonomy" id="1549855"/>
    <lineage>
        <taxon>Bacteria</taxon>
        <taxon>Pseudomonadati</taxon>
        <taxon>Pseudomonadota</taxon>
        <taxon>Alphaproteobacteria</taxon>
        <taxon>Rhodospirillales</taxon>
        <taxon>Novispirillaceae</taxon>
        <taxon>Haematospirillum</taxon>
    </lineage>
</organism>
<feature type="binding site" evidence="6">
    <location>
        <position position="353"/>
    </location>
    <ligand>
        <name>S-adenosyl-L-methionine</name>
        <dbReference type="ChEBI" id="CHEBI:59789"/>
    </ligand>
</feature>
<feature type="binding site" evidence="6">
    <location>
        <position position="312"/>
    </location>
    <ligand>
        <name>S-adenosyl-L-methionine</name>
        <dbReference type="ChEBI" id="CHEBI:59789"/>
    </ligand>
</feature>
<keyword evidence="3 6" id="KW-0808">Transferase</keyword>
<dbReference type="KEGG" id="hjo:AY555_08550"/>